<proteinExistence type="predicted"/>
<name>A0A0B1TNA6_OESDE</name>
<protein>
    <submittedName>
        <fullName evidence="2">Uncharacterized protein</fullName>
    </submittedName>
</protein>
<dbReference type="AlphaFoldDB" id="A0A0B1TNA6"/>
<evidence type="ECO:0000313" key="3">
    <source>
        <dbReference type="Proteomes" id="UP000053660"/>
    </source>
</evidence>
<dbReference type="Proteomes" id="UP000053660">
    <property type="component" value="Unassembled WGS sequence"/>
</dbReference>
<organism evidence="2 3">
    <name type="scientific">Oesophagostomum dentatum</name>
    <name type="common">Nodular worm</name>
    <dbReference type="NCBI Taxonomy" id="61180"/>
    <lineage>
        <taxon>Eukaryota</taxon>
        <taxon>Metazoa</taxon>
        <taxon>Ecdysozoa</taxon>
        <taxon>Nematoda</taxon>
        <taxon>Chromadorea</taxon>
        <taxon>Rhabditida</taxon>
        <taxon>Rhabditina</taxon>
        <taxon>Rhabditomorpha</taxon>
        <taxon>Strongyloidea</taxon>
        <taxon>Strongylidae</taxon>
        <taxon>Oesophagostomum</taxon>
    </lineage>
</organism>
<evidence type="ECO:0000313" key="2">
    <source>
        <dbReference type="EMBL" id="KHJ96890.1"/>
    </source>
</evidence>
<feature type="compositionally biased region" description="Acidic residues" evidence="1">
    <location>
        <begin position="66"/>
        <end position="85"/>
    </location>
</feature>
<reference evidence="2 3" key="1">
    <citation type="submission" date="2014-03" db="EMBL/GenBank/DDBJ databases">
        <title>Draft genome of the hookworm Oesophagostomum dentatum.</title>
        <authorList>
            <person name="Mitreva M."/>
        </authorList>
    </citation>
    <scope>NUCLEOTIDE SEQUENCE [LARGE SCALE GENOMIC DNA]</scope>
    <source>
        <strain evidence="2 3">OD-Hann</strain>
    </source>
</reference>
<feature type="region of interest" description="Disordered" evidence="1">
    <location>
        <begin position="53"/>
        <end position="90"/>
    </location>
</feature>
<gene>
    <name evidence="2" type="ORF">OESDEN_03139</name>
</gene>
<evidence type="ECO:0000256" key="1">
    <source>
        <dbReference type="SAM" id="MobiDB-lite"/>
    </source>
</evidence>
<dbReference type="EMBL" id="KN549565">
    <property type="protein sequence ID" value="KHJ96890.1"/>
    <property type="molecule type" value="Genomic_DNA"/>
</dbReference>
<dbReference type="OrthoDB" id="28829at2759"/>
<accession>A0A0B1TNA6</accession>
<keyword evidence="3" id="KW-1185">Reference proteome</keyword>
<sequence length="110" mass="12291">MVNLTQLLQHGVLREIPLWSSDAGDKQSSGVQSIGRLHLVTCQSQPLEIDIERDRVGKKQAGIEGDLSEDDSDSDYEDIPGDSDINEPASGRSATSVFFLLFFFVRFKYR</sequence>